<keyword evidence="3 6" id="KW-0238">DNA-binding</keyword>
<sequence length="275" mass="29782">MDEKSSNWDDFALFLAVARAGGLSGAVRDTGRSAATLGRRMHQLERRLGQDLFIRQDRGYALTAQGHALLADLGPIEARLLRLGAREEAGRIPRVKLSAGTWTTLFLLDNLDALQGTPADVQLRFVSSEAVLDIAHRDVAIGFRNQRPTGSGLAGRALARVDFALYGTAQAPDLWIKLQAATPSARWVAQHAAAQTLCEVTAPRNCLDLALAGKGIAVLPTFIGERHPALIRQSPVIAELSHDQWLVTHDDDRHLPQVRRTIDRIGALLGAGYGA</sequence>
<dbReference type="AlphaFoldDB" id="A0A1Y5S0S7"/>
<reference evidence="6 7" key="1">
    <citation type="submission" date="2017-03" db="EMBL/GenBank/DDBJ databases">
        <authorList>
            <person name="Afonso C.L."/>
            <person name="Miller P.J."/>
            <person name="Scott M.A."/>
            <person name="Spackman E."/>
            <person name="Goraichik I."/>
            <person name="Dimitrov K.M."/>
            <person name="Suarez D.L."/>
            <person name="Swayne D.E."/>
        </authorList>
    </citation>
    <scope>NUCLEOTIDE SEQUENCE [LARGE SCALE GENOMIC DNA]</scope>
    <source>
        <strain evidence="6 7">CECT 8620</strain>
    </source>
</reference>
<dbReference type="InterPro" id="IPR036388">
    <property type="entry name" value="WH-like_DNA-bd_sf"/>
</dbReference>
<dbReference type="SUPFAM" id="SSF46785">
    <property type="entry name" value="Winged helix' DNA-binding domain"/>
    <property type="match status" value="1"/>
</dbReference>
<keyword evidence="4" id="KW-0804">Transcription</keyword>
<dbReference type="RefSeq" id="WP_085835694.1">
    <property type="nucleotide sequence ID" value="NZ_FWFS01000003.1"/>
</dbReference>
<name>A0A1Y5S0S7_9RHOB</name>
<dbReference type="PROSITE" id="PS50931">
    <property type="entry name" value="HTH_LYSR"/>
    <property type="match status" value="1"/>
</dbReference>
<dbReference type="OrthoDB" id="9796526at2"/>
<dbReference type="GO" id="GO:0043565">
    <property type="term" value="F:sequence-specific DNA binding"/>
    <property type="evidence" value="ECO:0007669"/>
    <property type="project" value="TreeGrafter"/>
</dbReference>
<evidence type="ECO:0000256" key="4">
    <source>
        <dbReference type="ARBA" id="ARBA00023163"/>
    </source>
</evidence>
<evidence type="ECO:0000313" key="7">
    <source>
        <dbReference type="Proteomes" id="UP000193862"/>
    </source>
</evidence>
<dbReference type="Proteomes" id="UP000193862">
    <property type="component" value="Unassembled WGS sequence"/>
</dbReference>
<dbReference type="Pfam" id="PF00126">
    <property type="entry name" value="HTH_1"/>
    <property type="match status" value="1"/>
</dbReference>
<accession>A0A1Y5S0S7</accession>
<proteinExistence type="inferred from homology"/>
<dbReference type="PANTHER" id="PTHR30537:SF3">
    <property type="entry name" value="TRANSCRIPTIONAL REGULATORY PROTEIN"/>
    <property type="match status" value="1"/>
</dbReference>
<dbReference type="GO" id="GO:0003700">
    <property type="term" value="F:DNA-binding transcription factor activity"/>
    <property type="evidence" value="ECO:0007669"/>
    <property type="project" value="InterPro"/>
</dbReference>
<dbReference type="InterPro" id="IPR000847">
    <property type="entry name" value="LysR_HTH_N"/>
</dbReference>
<feature type="domain" description="HTH lysR-type" evidence="5">
    <location>
        <begin position="7"/>
        <end position="63"/>
    </location>
</feature>
<protein>
    <submittedName>
        <fullName evidence="6">DNA-binding transcriptional activator GcvA</fullName>
    </submittedName>
</protein>
<evidence type="ECO:0000313" key="6">
    <source>
        <dbReference type="EMBL" id="SLN30050.1"/>
    </source>
</evidence>
<dbReference type="EMBL" id="FWFS01000003">
    <property type="protein sequence ID" value="SLN30050.1"/>
    <property type="molecule type" value="Genomic_DNA"/>
</dbReference>
<dbReference type="InterPro" id="IPR058163">
    <property type="entry name" value="LysR-type_TF_proteobact-type"/>
</dbReference>
<gene>
    <name evidence="6" type="ORF">AQS8620_00938</name>
</gene>
<dbReference type="Gene3D" id="3.40.190.290">
    <property type="match status" value="1"/>
</dbReference>
<dbReference type="Pfam" id="PF03466">
    <property type="entry name" value="LysR_substrate"/>
    <property type="match status" value="1"/>
</dbReference>
<dbReference type="PANTHER" id="PTHR30537">
    <property type="entry name" value="HTH-TYPE TRANSCRIPTIONAL REGULATOR"/>
    <property type="match status" value="1"/>
</dbReference>
<dbReference type="InterPro" id="IPR005119">
    <property type="entry name" value="LysR_subst-bd"/>
</dbReference>
<dbReference type="SUPFAM" id="SSF53850">
    <property type="entry name" value="Periplasmic binding protein-like II"/>
    <property type="match status" value="1"/>
</dbReference>
<keyword evidence="2" id="KW-0805">Transcription regulation</keyword>
<dbReference type="InterPro" id="IPR036390">
    <property type="entry name" value="WH_DNA-bd_sf"/>
</dbReference>
<organism evidence="6 7">
    <name type="scientific">Aquimixticola soesokkakensis</name>
    <dbReference type="NCBI Taxonomy" id="1519096"/>
    <lineage>
        <taxon>Bacteria</taxon>
        <taxon>Pseudomonadati</taxon>
        <taxon>Pseudomonadota</taxon>
        <taxon>Alphaproteobacteria</taxon>
        <taxon>Rhodobacterales</taxon>
        <taxon>Paracoccaceae</taxon>
        <taxon>Aquimixticola</taxon>
    </lineage>
</organism>
<comment type="similarity">
    <text evidence="1">Belongs to the LysR transcriptional regulatory family.</text>
</comment>
<dbReference type="GO" id="GO:0006351">
    <property type="term" value="P:DNA-templated transcription"/>
    <property type="evidence" value="ECO:0007669"/>
    <property type="project" value="TreeGrafter"/>
</dbReference>
<evidence type="ECO:0000256" key="1">
    <source>
        <dbReference type="ARBA" id="ARBA00009437"/>
    </source>
</evidence>
<evidence type="ECO:0000256" key="2">
    <source>
        <dbReference type="ARBA" id="ARBA00023015"/>
    </source>
</evidence>
<evidence type="ECO:0000259" key="5">
    <source>
        <dbReference type="PROSITE" id="PS50931"/>
    </source>
</evidence>
<keyword evidence="7" id="KW-1185">Reference proteome</keyword>
<evidence type="ECO:0000256" key="3">
    <source>
        <dbReference type="ARBA" id="ARBA00023125"/>
    </source>
</evidence>
<dbReference type="Gene3D" id="1.10.10.10">
    <property type="entry name" value="Winged helix-like DNA-binding domain superfamily/Winged helix DNA-binding domain"/>
    <property type="match status" value="1"/>
</dbReference>